<feature type="transmembrane region" description="Helical" evidence="5">
    <location>
        <begin position="52"/>
        <end position="70"/>
    </location>
</feature>
<feature type="transmembrane region" description="Helical" evidence="5">
    <location>
        <begin position="172"/>
        <end position="191"/>
    </location>
</feature>
<sequence>MSFFVLSGKYLIQRLFQFVIFSNLFISVSSITLTLSTFLILNTNFGSHDVPFLLFIFASTFLTYNVHIWYKKAGDDASLPRNIWRMRHSVLIKNLFVFFLMGLLVSLFFISSKVIWFTMHLAVFSLFYSAPLLNFKRIPFLKIFLISYVWSVSTVVLPSINKGLGFFDKEVIEIFVQRFIFILALAIPFDIRDIELDKRNNIDTLPTLMGFGGAKLLSVILLILFILLGCLFYGLDYTFYSRLAIGILAIFLILKIKRSRSDLYYMVGIDGIMILSYVFLFVFKMLFSLGI</sequence>
<comment type="subcellular location">
    <subcellularLocation>
        <location evidence="1">Membrane</location>
        <topology evidence="1">Multi-pass membrane protein</topology>
    </subcellularLocation>
</comment>
<keyword evidence="7" id="KW-1185">Reference proteome</keyword>
<proteinExistence type="predicted"/>
<dbReference type="RefSeq" id="WP_045459372.1">
    <property type="nucleotide sequence ID" value="NZ_BBLT01000002.1"/>
</dbReference>
<dbReference type="GO" id="GO:0016765">
    <property type="term" value="F:transferase activity, transferring alkyl or aryl (other than methyl) groups"/>
    <property type="evidence" value="ECO:0007669"/>
    <property type="project" value="InterPro"/>
</dbReference>
<evidence type="ECO:0000256" key="3">
    <source>
        <dbReference type="ARBA" id="ARBA00022989"/>
    </source>
</evidence>
<reference evidence="6 7" key="1">
    <citation type="submission" date="2014-09" db="EMBL/GenBank/DDBJ databases">
        <title>Sporocytophaga myxococcoides PG-01 genome sequencing.</title>
        <authorList>
            <person name="Liu L."/>
            <person name="Gao P.J."/>
            <person name="Chen G.J."/>
            <person name="Wang L.S."/>
        </authorList>
    </citation>
    <scope>NUCLEOTIDE SEQUENCE [LARGE SCALE GENOMIC DNA]</scope>
    <source>
        <strain evidence="6 7">PG-01</strain>
    </source>
</reference>
<dbReference type="GO" id="GO:0016020">
    <property type="term" value="C:membrane"/>
    <property type="evidence" value="ECO:0007669"/>
    <property type="project" value="UniProtKB-SubCell"/>
</dbReference>
<evidence type="ECO:0000313" key="6">
    <source>
        <dbReference type="EMBL" id="GAL83724.1"/>
    </source>
</evidence>
<feature type="transmembrane region" description="Helical" evidence="5">
    <location>
        <begin position="212"/>
        <end position="234"/>
    </location>
</feature>
<organism evidence="6 7">
    <name type="scientific">Sporocytophaga myxococcoides</name>
    <dbReference type="NCBI Taxonomy" id="153721"/>
    <lineage>
        <taxon>Bacteria</taxon>
        <taxon>Pseudomonadati</taxon>
        <taxon>Bacteroidota</taxon>
        <taxon>Cytophagia</taxon>
        <taxon>Cytophagales</taxon>
        <taxon>Cytophagaceae</taxon>
        <taxon>Sporocytophaga</taxon>
    </lineage>
</organism>
<evidence type="ECO:0000256" key="1">
    <source>
        <dbReference type="ARBA" id="ARBA00004141"/>
    </source>
</evidence>
<keyword evidence="3 5" id="KW-1133">Transmembrane helix</keyword>
<name>A0A098LBG1_9BACT</name>
<dbReference type="OrthoDB" id="1467772at2"/>
<evidence type="ECO:0000313" key="7">
    <source>
        <dbReference type="Proteomes" id="UP000030185"/>
    </source>
</evidence>
<gene>
    <name evidence="6" type="ORF">MYP_951</name>
</gene>
<dbReference type="InterPro" id="IPR000537">
    <property type="entry name" value="UbiA_prenyltransferase"/>
</dbReference>
<feature type="transmembrane region" description="Helical" evidence="5">
    <location>
        <begin position="91"/>
        <end position="109"/>
    </location>
</feature>
<evidence type="ECO:0000256" key="5">
    <source>
        <dbReference type="SAM" id="Phobius"/>
    </source>
</evidence>
<keyword evidence="4 5" id="KW-0472">Membrane</keyword>
<dbReference type="eggNOG" id="COG0382">
    <property type="taxonomic scope" value="Bacteria"/>
</dbReference>
<dbReference type="EMBL" id="BBLT01000002">
    <property type="protein sequence ID" value="GAL83724.1"/>
    <property type="molecule type" value="Genomic_DNA"/>
</dbReference>
<evidence type="ECO:0000256" key="4">
    <source>
        <dbReference type="ARBA" id="ARBA00023136"/>
    </source>
</evidence>
<protein>
    <submittedName>
        <fullName evidence="6">UbiA prenyltransferase family protein</fullName>
    </submittedName>
</protein>
<dbReference type="STRING" id="153721.MYP_951"/>
<feature type="transmembrane region" description="Helical" evidence="5">
    <location>
        <begin position="263"/>
        <end position="287"/>
    </location>
</feature>
<feature type="transmembrane region" description="Helical" evidence="5">
    <location>
        <begin position="15"/>
        <end position="40"/>
    </location>
</feature>
<keyword evidence="2 5" id="KW-0812">Transmembrane</keyword>
<feature type="transmembrane region" description="Helical" evidence="5">
    <location>
        <begin position="115"/>
        <end position="133"/>
    </location>
</feature>
<comment type="caution">
    <text evidence="6">The sequence shown here is derived from an EMBL/GenBank/DDBJ whole genome shotgun (WGS) entry which is preliminary data.</text>
</comment>
<accession>A0A098LBG1</accession>
<dbReference type="AlphaFoldDB" id="A0A098LBG1"/>
<feature type="transmembrane region" description="Helical" evidence="5">
    <location>
        <begin position="240"/>
        <end position="256"/>
    </location>
</feature>
<evidence type="ECO:0000256" key="2">
    <source>
        <dbReference type="ARBA" id="ARBA00022692"/>
    </source>
</evidence>
<dbReference type="Pfam" id="PF01040">
    <property type="entry name" value="UbiA"/>
    <property type="match status" value="1"/>
</dbReference>
<dbReference type="Proteomes" id="UP000030185">
    <property type="component" value="Unassembled WGS sequence"/>
</dbReference>
<keyword evidence="6" id="KW-0808">Transferase</keyword>
<feature type="transmembrane region" description="Helical" evidence="5">
    <location>
        <begin position="140"/>
        <end position="160"/>
    </location>
</feature>